<protein>
    <submittedName>
        <fullName evidence="9">Sodium:solute symporter family domain-containing protein, putative</fullName>
    </submittedName>
</protein>
<dbReference type="InterPro" id="IPR050277">
    <property type="entry name" value="Sodium:Solute_Symporter"/>
</dbReference>
<dbReference type="AlphaFoldDB" id="U6GXI6"/>
<evidence type="ECO:0000313" key="10">
    <source>
        <dbReference type="Proteomes" id="UP000018050"/>
    </source>
</evidence>
<keyword evidence="4" id="KW-0915">Sodium</keyword>
<comment type="subcellular location">
    <subcellularLocation>
        <location evidence="1">Cell membrane</location>
        <topology evidence="1">Multi-pass membrane protein</topology>
    </subcellularLocation>
</comment>
<feature type="transmembrane region" description="Helical" evidence="8">
    <location>
        <begin position="114"/>
        <end position="134"/>
    </location>
</feature>
<evidence type="ECO:0000313" key="9">
    <source>
        <dbReference type="EMBL" id="CDI83249.1"/>
    </source>
</evidence>
<keyword evidence="2" id="KW-1003">Cell membrane</keyword>
<keyword evidence="6" id="KW-0739">Sodium transport</keyword>
<feature type="transmembrane region" description="Helical" evidence="8">
    <location>
        <begin position="141"/>
        <end position="162"/>
    </location>
</feature>
<keyword evidence="8" id="KW-0812">Transmembrane</keyword>
<dbReference type="GO" id="GO:0015293">
    <property type="term" value="F:symporter activity"/>
    <property type="evidence" value="ECO:0007669"/>
    <property type="project" value="UniProtKB-KW"/>
</dbReference>
<evidence type="ECO:0000256" key="3">
    <source>
        <dbReference type="ARBA" id="ARBA00022847"/>
    </source>
</evidence>
<name>U6GXI6_EIMAC</name>
<sequence length="307" mass="31971">MQLGLLLAAGLAGASVLLFAAAGRACLSPSEAQQGRSLFAFAAAHLPQPWVAVLCVLAVACVVSSVDTYQVAAVSVIGRELERHKNSFNWARLMMLLLNVLAVALAIYQVPLMKLFMCANFLCAILSGPFLLSVHPKTTSWGFLGGLLTAAVGLLLCGLAAAKAAHTPFSFSFFVPEDISTLPYLFAFLVAPLAGAAGTAIISLLDRHLNKRSSEAATAAEAAAAAATASDTTVSFTPLATKSQPSSEGISSKEFSEQDKQRSSRSGNNNNGGSNSSNENNNSNSSSCQAFHPFNIEQQAAGVENMA</sequence>
<feature type="transmembrane region" description="Helical" evidence="8">
    <location>
        <begin position="182"/>
        <end position="205"/>
    </location>
</feature>
<keyword evidence="3" id="KW-0813">Transport</keyword>
<dbReference type="PANTHER" id="PTHR48086:SF3">
    <property type="entry name" value="SODIUM_PROLINE SYMPORTER"/>
    <property type="match status" value="1"/>
</dbReference>
<gene>
    <name evidence="9" type="ORF">EAH_00007690</name>
</gene>
<dbReference type="PANTHER" id="PTHR48086">
    <property type="entry name" value="SODIUM/PROLINE SYMPORTER-RELATED"/>
    <property type="match status" value="1"/>
</dbReference>
<evidence type="ECO:0000256" key="4">
    <source>
        <dbReference type="ARBA" id="ARBA00023053"/>
    </source>
</evidence>
<dbReference type="OrthoDB" id="348112at2759"/>
<dbReference type="EMBL" id="HG673385">
    <property type="protein sequence ID" value="CDI83249.1"/>
    <property type="molecule type" value="Genomic_DNA"/>
</dbReference>
<dbReference type="Proteomes" id="UP000018050">
    <property type="component" value="Unassembled WGS sequence"/>
</dbReference>
<evidence type="ECO:0000256" key="5">
    <source>
        <dbReference type="ARBA" id="ARBA00023065"/>
    </source>
</evidence>
<accession>U6GXI6</accession>
<evidence type="ECO:0000256" key="1">
    <source>
        <dbReference type="ARBA" id="ARBA00004651"/>
    </source>
</evidence>
<keyword evidence="8" id="KW-1133">Transmembrane helix</keyword>
<reference evidence="9" key="2">
    <citation type="submission" date="2013-10" db="EMBL/GenBank/DDBJ databases">
        <authorList>
            <person name="Aslett M."/>
        </authorList>
    </citation>
    <scope>NUCLEOTIDE SEQUENCE</scope>
    <source>
        <strain evidence="9">Houghton</strain>
    </source>
</reference>
<dbReference type="RefSeq" id="XP_013247592.1">
    <property type="nucleotide sequence ID" value="XM_013392138.1"/>
</dbReference>
<dbReference type="InterPro" id="IPR038377">
    <property type="entry name" value="Na/Glc_symporter_sf"/>
</dbReference>
<evidence type="ECO:0000256" key="2">
    <source>
        <dbReference type="ARBA" id="ARBA00022475"/>
    </source>
</evidence>
<dbReference type="VEuPathDB" id="ToxoDB:EAH_00007690"/>
<proteinExistence type="predicted"/>
<feature type="region of interest" description="Disordered" evidence="7">
    <location>
        <begin position="236"/>
        <end position="307"/>
    </location>
</feature>
<feature type="compositionally biased region" description="Low complexity" evidence="7">
    <location>
        <begin position="264"/>
        <end position="287"/>
    </location>
</feature>
<organism evidence="9 10">
    <name type="scientific">Eimeria acervulina</name>
    <name type="common">Coccidian parasite</name>
    <dbReference type="NCBI Taxonomy" id="5801"/>
    <lineage>
        <taxon>Eukaryota</taxon>
        <taxon>Sar</taxon>
        <taxon>Alveolata</taxon>
        <taxon>Apicomplexa</taxon>
        <taxon>Conoidasida</taxon>
        <taxon>Coccidia</taxon>
        <taxon>Eucoccidiorida</taxon>
        <taxon>Eimeriorina</taxon>
        <taxon>Eimeriidae</taxon>
        <taxon>Eimeria</taxon>
    </lineage>
</organism>
<feature type="transmembrane region" description="Helical" evidence="8">
    <location>
        <begin position="49"/>
        <end position="69"/>
    </location>
</feature>
<evidence type="ECO:0000256" key="8">
    <source>
        <dbReference type="SAM" id="Phobius"/>
    </source>
</evidence>
<feature type="compositionally biased region" description="Polar residues" evidence="7">
    <location>
        <begin position="236"/>
        <end position="250"/>
    </location>
</feature>
<keyword evidence="3" id="KW-0769">Symport</keyword>
<dbReference type="GeneID" id="25268839"/>
<dbReference type="GO" id="GO:0005886">
    <property type="term" value="C:plasma membrane"/>
    <property type="evidence" value="ECO:0007669"/>
    <property type="project" value="UniProtKB-SubCell"/>
</dbReference>
<dbReference type="GO" id="GO:0006814">
    <property type="term" value="P:sodium ion transport"/>
    <property type="evidence" value="ECO:0007669"/>
    <property type="project" value="UniProtKB-KW"/>
</dbReference>
<reference evidence="9" key="1">
    <citation type="submission" date="2013-10" db="EMBL/GenBank/DDBJ databases">
        <title>Genomic analysis of the causative agents of coccidiosis in chickens.</title>
        <authorList>
            <person name="Reid A.J."/>
            <person name="Blake D."/>
            <person name="Billington K."/>
            <person name="Browne H."/>
            <person name="Dunn M."/>
            <person name="Hung S."/>
            <person name="Kawahara F."/>
            <person name="Miranda-Saavedra D."/>
            <person name="Mourier T."/>
            <person name="Nagra H."/>
            <person name="Otto T.D."/>
            <person name="Rawlings N."/>
            <person name="Sanchez A."/>
            <person name="Sanders M."/>
            <person name="Subramaniam C."/>
            <person name="Tay Y."/>
            <person name="Dear P."/>
            <person name="Doerig C."/>
            <person name="Gruber A."/>
            <person name="Parkinson J."/>
            <person name="Shirley M."/>
            <person name="Wan K.L."/>
            <person name="Berriman M."/>
            <person name="Tomley F."/>
            <person name="Pain A."/>
        </authorList>
    </citation>
    <scope>NUCLEOTIDE SEQUENCE</scope>
    <source>
        <strain evidence="9">Houghton</strain>
    </source>
</reference>
<evidence type="ECO:0000256" key="6">
    <source>
        <dbReference type="ARBA" id="ARBA00023201"/>
    </source>
</evidence>
<keyword evidence="10" id="KW-1185">Reference proteome</keyword>
<dbReference type="Gene3D" id="1.20.1730.10">
    <property type="entry name" value="Sodium/glucose cotransporter"/>
    <property type="match status" value="1"/>
</dbReference>
<evidence type="ECO:0000256" key="7">
    <source>
        <dbReference type="SAM" id="MobiDB-lite"/>
    </source>
</evidence>
<keyword evidence="5" id="KW-0406">Ion transport</keyword>
<feature type="transmembrane region" description="Helical" evidence="8">
    <location>
        <begin position="90"/>
        <end position="108"/>
    </location>
</feature>
<keyword evidence="8" id="KW-0472">Membrane</keyword>